<feature type="region of interest" description="Disordered" evidence="1">
    <location>
        <begin position="67"/>
        <end position="98"/>
    </location>
</feature>
<accession>A0A4Y2U4G1</accession>
<dbReference type="EMBL" id="BGPR01033080">
    <property type="protein sequence ID" value="GBO06884.1"/>
    <property type="molecule type" value="Genomic_DNA"/>
</dbReference>
<organism evidence="3 4">
    <name type="scientific">Araneus ventricosus</name>
    <name type="common">Orbweaver spider</name>
    <name type="synonym">Epeira ventricosa</name>
    <dbReference type="NCBI Taxonomy" id="182803"/>
    <lineage>
        <taxon>Eukaryota</taxon>
        <taxon>Metazoa</taxon>
        <taxon>Ecdysozoa</taxon>
        <taxon>Arthropoda</taxon>
        <taxon>Chelicerata</taxon>
        <taxon>Arachnida</taxon>
        <taxon>Araneae</taxon>
        <taxon>Araneomorphae</taxon>
        <taxon>Entelegynae</taxon>
        <taxon>Araneoidea</taxon>
        <taxon>Araneidae</taxon>
        <taxon>Araneus</taxon>
    </lineage>
</organism>
<evidence type="ECO:0000256" key="1">
    <source>
        <dbReference type="SAM" id="MobiDB-lite"/>
    </source>
</evidence>
<evidence type="ECO:0000313" key="3">
    <source>
        <dbReference type="EMBL" id="GBO06884.1"/>
    </source>
</evidence>
<protein>
    <submittedName>
        <fullName evidence="3">Uncharacterized protein</fullName>
    </submittedName>
</protein>
<proteinExistence type="predicted"/>
<evidence type="ECO:0000313" key="2">
    <source>
        <dbReference type="EMBL" id="GBO06878.1"/>
    </source>
</evidence>
<evidence type="ECO:0000313" key="4">
    <source>
        <dbReference type="Proteomes" id="UP000499080"/>
    </source>
</evidence>
<dbReference type="Proteomes" id="UP000499080">
    <property type="component" value="Unassembled WGS sequence"/>
</dbReference>
<sequence length="98" mass="10900">MTNSSSKGAKRITQVMLSQHPLAKSYKMKFFSNVSLTYARQGRGGRVFVLWATRRSRVPVDGAAIASDVRESSGREKSRRRRGGLNDIGLVSQDQNTK</sequence>
<dbReference type="EMBL" id="BGPR01033078">
    <property type="protein sequence ID" value="GBO06878.1"/>
    <property type="molecule type" value="Genomic_DNA"/>
</dbReference>
<reference evidence="3 4" key="1">
    <citation type="journal article" date="2019" name="Sci. Rep.">
        <title>Orb-weaving spider Araneus ventricosus genome elucidates the spidroin gene catalogue.</title>
        <authorList>
            <person name="Kono N."/>
            <person name="Nakamura H."/>
            <person name="Ohtoshi R."/>
            <person name="Moran D.A.P."/>
            <person name="Shinohara A."/>
            <person name="Yoshida Y."/>
            <person name="Fujiwara M."/>
            <person name="Mori M."/>
            <person name="Tomita M."/>
            <person name="Arakawa K."/>
        </authorList>
    </citation>
    <scope>NUCLEOTIDE SEQUENCE [LARGE SCALE GENOMIC DNA]</scope>
</reference>
<dbReference type="AlphaFoldDB" id="A0A4Y2U4G1"/>
<comment type="caution">
    <text evidence="3">The sequence shown here is derived from an EMBL/GenBank/DDBJ whole genome shotgun (WGS) entry which is preliminary data.</text>
</comment>
<gene>
    <name evidence="3" type="ORF">AVEN_271761_1</name>
    <name evidence="2" type="ORF">AVEN_65548_1</name>
</gene>
<keyword evidence="4" id="KW-1185">Reference proteome</keyword>
<name>A0A4Y2U4G1_ARAVE</name>